<comment type="function">
    <text evidence="4">Regulates the transcription of the pyrimidine nucleotide (pyr) operon in response to exogenous pyrimidines.</text>
</comment>
<dbReference type="Pfam" id="PF00156">
    <property type="entry name" value="Pribosyltran"/>
    <property type="match status" value="1"/>
</dbReference>
<comment type="function">
    <text evidence="4">Also displays a weak uracil phosphoribosyltransferase activity which is not physiologically significant.</text>
</comment>
<dbReference type="Proteomes" id="UP001194273">
    <property type="component" value="Unassembled WGS sequence"/>
</dbReference>
<comment type="caution">
    <text evidence="6">The sequence shown here is derived from an EMBL/GenBank/DDBJ whole genome shotgun (WGS) entry which is preliminary data.</text>
</comment>
<reference evidence="6 7" key="1">
    <citation type="submission" date="2020-10" db="EMBL/GenBank/DDBJ databases">
        <title>ChiBAC.</title>
        <authorList>
            <person name="Zenner C."/>
            <person name="Hitch T.C.A."/>
            <person name="Clavel T."/>
        </authorList>
    </citation>
    <scope>NUCLEOTIDE SEQUENCE [LARGE SCALE GENOMIC DNA]</scope>
    <source>
        <strain evidence="6 7">DSM 107455</strain>
    </source>
</reference>
<evidence type="ECO:0000256" key="1">
    <source>
        <dbReference type="ARBA" id="ARBA00005565"/>
    </source>
</evidence>
<dbReference type="PANTHER" id="PTHR11608:SF0">
    <property type="entry name" value="BIFUNCTIONAL PROTEIN PYRR"/>
    <property type="match status" value="1"/>
</dbReference>
<dbReference type="InterPro" id="IPR029057">
    <property type="entry name" value="PRTase-like"/>
</dbReference>
<evidence type="ECO:0000256" key="4">
    <source>
        <dbReference type="HAMAP-Rule" id="MF_01219"/>
    </source>
</evidence>
<feature type="domain" description="Phosphoribosyltransferase" evidence="5">
    <location>
        <begin position="9"/>
        <end position="154"/>
    </location>
</feature>
<dbReference type="InterPro" id="IPR000836">
    <property type="entry name" value="PRTase_dom"/>
</dbReference>
<dbReference type="SUPFAM" id="SSF53271">
    <property type="entry name" value="PRTase-like"/>
    <property type="match status" value="1"/>
</dbReference>
<proteinExistence type="inferred from homology"/>
<feature type="short sequence motif" description="PRPP-binding" evidence="4">
    <location>
        <begin position="101"/>
        <end position="113"/>
    </location>
</feature>
<evidence type="ECO:0000313" key="6">
    <source>
        <dbReference type="EMBL" id="MBE5024589.1"/>
    </source>
</evidence>
<dbReference type="PANTHER" id="PTHR11608">
    <property type="entry name" value="BIFUNCTIONAL PROTEIN PYRR"/>
    <property type="match status" value="1"/>
</dbReference>
<keyword evidence="7" id="KW-1185">Reference proteome</keyword>
<dbReference type="EC" id="2.4.2.9" evidence="4"/>
<evidence type="ECO:0000256" key="3">
    <source>
        <dbReference type="ARBA" id="ARBA00023163"/>
    </source>
</evidence>
<dbReference type="CDD" id="cd06223">
    <property type="entry name" value="PRTases_typeI"/>
    <property type="match status" value="1"/>
</dbReference>
<name>A0ABR9QUE6_9ACTN</name>
<evidence type="ECO:0000313" key="7">
    <source>
        <dbReference type="Proteomes" id="UP001194273"/>
    </source>
</evidence>
<gene>
    <name evidence="4 6" type="primary">pyrR</name>
    <name evidence="6" type="ORF">INF26_06965</name>
</gene>
<evidence type="ECO:0000259" key="5">
    <source>
        <dbReference type="Pfam" id="PF00156"/>
    </source>
</evidence>
<keyword evidence="4 6" id="KW-0808">Transferase</keyword>
<keyword evidence="2 4" id="KW-0805">Transcription regulation</keyword>
<sequence length="190" mass="20956">MEQPRLKAQIMDEQAMARALTRIAHEIIERNEGASNLALVGIVRRGAALAPLLADEIAKIEGTRPPVGTLDVSFYRDDVRRKIAPVEFATDIPFDVDARDIVLVDDVLYTGRTIRAALDALIDLGRPRTVQLAVMVDRGHRELPIRADYVGKNVPSSREEDVRVSIAPYDSTTSVEIWDTVAEKNQGGAN</sequence>
<accession>A0ABR9QUE6</accession>
<keyword evidence="3 4" id="KW-0804">Transcription</keyword>
<dbReference type="EMBL" id="JADCJZ010000003">
    <property type="protein sequence ID" value="MBE5024589.1"/>
    <property type="molecule type" value="Genomic_DNA"/>
</dbReference>
<dbReference type="InterPro" id="IPR023050">
    <property type="entry name" value="PyrR"/>
</dbReference>
<comment type="catalytic activity">
    <reaction evidence="4">
        <text>UMP + diphosphate = 5-phospho-alpha-D-ribose 1-diphosphate + uracil</text>
        <dbReference type="Rhea" id="RHEA:13017"/>
        <dbReference type="ChEBI" id="CHEBI:17568"/>
        <dbReference type="ChEBI" id="CHEBI:33019"/>
        <dbReference type="ChEBI" id="CHEBI:57865"/>
        <dbReference type="ChEBI" id="CHEBI:58017"/>
        <dbReference type="EC" id="2.4.2.9"/>
    </reaction>
</comment>
<evidence type="ECO:0000256" key="2">
    <source>
        <dbReference type="ARBA" id="ARBA00023015"/>
    </source>
</evidence>
<dbReference type="InterPro" id="IPR050137">
    <property type="entry name" value="PyrR_bifunctional"/>
</dbReference>
<dbReference type="HAMAP" id="MF_01219">
    <property type="entry name" value="PyrR"/>
    <property type="match status" value="1"/>
</dbReference>
<comment type="similarity">
    <text evidence="1 4">Belongs to the purine/pyrimidine phosphoribosyltransferase family. PyrR subfamily.</text>
</comment>
<dbReference type="RefSeq" id="WP_193530194.1">
    <property type="nucleotide sequence ID" value="NZ_JADCJZ010000003.1"/>
</dbReference>
<keyword evidence="4 6" id="KW-0328">Glycosyltransferase</keyword>
<organism evidence="6 7">
    <name type="scientific">Thermophilibacter gallinarum</name>
    <dbReference type="NCBI Taxonomy" id="2779357"/>
    <lineage>
        <taxon>Bacteria</taxon>
        <taxon>Bacillati</taxon>
        <taxon>Actinomycetota</taxon>
        <taxon>Coriobacteriia</taxon>
        <taxon>Coriobacteriales</taxon>
        <taxon>Atopobiaceae</taxon>
        <taxon>Thermophilibacter</taxon>
    </lineage>
</organism>
<protein>
    <recommendedName>
        <fullName evidence="4">Bifunctional protein PyrR</fullName>
    </recommendedName>
    <domain>
        <recommendedName>
            <fullName evidence="4">Pyrimidine operon regulatory protein</fullName>
        </recommendedName>
    </domain>
    <domain>
        <recommendedName>
            <fullName evidence="4">Uracil phosphoribosyltransferase</fullName>
            <shortName evidence="4">UPRTase</shortName>
            <ecNumber evidence="4">2.4.2.9</ecNumber>
        </recommendedName>
    </domain>
</protein>
<dbReference type="Gene3D" id="3.40.50.2020">
    <property type="match status" value="1"/>
</dbReference>
<dbReference type="GO" id="GO:0004845">
    <property type="term" value="F:uracil phosphoribosyltransferase activity"/>
    <property type="evidence" value="ECO:0007669"/>
    <property type="project" value="UniProtKB-EC"/>
</dbReference>
<dbReference type="NCBIfam" id="NF003545">
    <property type="entry name" value="PRK05205.1-1"/>
    <property type="match status" value="1"/>
</dbReference>
<dbReference type="NCBIfam" id="NF003549">
    <property type="entry name" value="PRK05205.1-5"/>
    <property type="match status" value="1"/>
</dbReference>